<accession>A0AAW1KNL4</accession>
<keyword evidence="7" id="KW-1185">Reference proteome</keyword>
<dbReference type="InterPro" id="IPR013818">
    <property type="entry name" value="Lipase"/>
</dbReference>
<gene>
    <name evidence="6" type="ORF">QE152_g19972</name>
</gene>
<comment type="similarity">
    <text evidence="2 4">Belongs to the AB hydrolase superfamily. Lipase family.</text>
</comment>
<feature type="domain" description="Lipase" evidence="5">
    <location>
        <begin position="49"/>
        <end position="321"/>
    </location>
</feature>
<evidence type="ECO:0000256" key="1">
    <source>
        <dbReference type="ARBA" id="ARBA00004613"/>
    </source>
</evidence>
<dbReference type="PRINTS" id="PR00821">
    <property type="entry name" value="TAGLIPASE"/>
</dbReference>
<evidence type="ECO:0000256" key="4">
    <source>
        <dbReference type="RuleBase" id="RU004262"/>
    </source>
</evidence>
<evidence type="ECO:0000259" key="5">
    <source>
        <dbReference type="Pfam" id="PF00151"/>
    </source>
</evidence>
<dbReference type="GO" id="GO:0005615">
    <property type="term" value="C:extracellular space"/>
    <property type="evidence" value="ECO:0007669"/>
    <property type="project" value="TreeGrafter"/>
</dbReference>
<comment type="caution">
    <text evidence="6">The sequence shown here is derived from an EMBL/GenBank/DDBJ whole genome shotgun (WGS) entry which is preliminary data.</text>
</comment>
<dbReference type="Gene3D" id="3.40.50.1820">
    <property type="entry name" value="alpha/beta hydrolase"/>
    <property type="match status" value="1"/>
</dbReference>
<dbReference type="EMBL" id="JASPKY010000194">
    <property type="protein sequence ID" value="KAK9721849.1"/>
    <property type="molecule type" value="Genomic_DNA"/>
</dbReference>
<dbReference type="PANTHER" id="PTHR11610:SF173">
    <property type="entry name" value="LIPASE DOMAIN-CONTAINING PROTEIN-RELATED"/>
    <property type="match status" value="1"/>
</dbReference>
<keyword evidence="3" id="KW-0964">Secreted</keyword>
<reference evidence="6 7" key="1">
    <citation type="journal article" date="2024" name="BMC Genomics">
        <title>De novo assembly and annotation of Popillia japonica's genome with initial clues to its potential as an invasive pest.</title>
        <authorList>
            <person name="Cucini C."/>
            <person name="Boschi S."/>
            <person name="Funari R."/>
            <person name="Cardaioli E."/>
            <person name="Iannotti N."/>
            <person name="Marturano G."/>
            <person name="Paoli F."/>
            <person name="Bruttini M."/>
            <person name="Carapelli A."/>
            <person name="Frati F."/>
            <person name="Nardi F."/>
        </authorList>
    </citation>
    <scope>NUCLEOTIDE SEQUENCE [LARGE SCALE GENOMIC DNA]</scope>
    <source>
        <strain evidence="6">DMR45628</strain>
    </source>
</reference>
<proteinExistence type="inferred from homology"/>
<protein>
    <submittedName>
        <fullName evidence="6">Lipase</fullName>
    </submittedName>
</protein>
<dbReference type="InterPro" id="IPR000734">
    <property type="entry name" value="TAG_lipase"/>
</dbReference>
<dbReference type="InterPro" id="IPR029058">
    <property type="entry name" value="AB_hydrolase_fold"/>
</dbReference>
<organism evidence="6 7">
    <name type="scientific">Popillia japonica</name>
    <name type="common">Japanese beetle</name>
    <dbReference type="NCBI Taxonomy" id="7064"/>
    <lineage>
        <taxon>Eukaryota</taxon>
        <taxon>Metazoa</taxon>
        <taxon>Ecdysozoa</taxon>
        <taxon>Arthropoda</taxon>
        <taxon>Hexapoda</taxon>
        <taxon>Insecta</taxon>
        <taxon>Pterygota</taxon>
        <taxon>Neoptera</taxon>
        <taxon>Endopterygota</taxon>
        <taxon>Coleoptera</taxon>
        <taxon>Polyphaga</taxon>
        <taxon>Scarabaeiformia</taxon>
        <taxon>Scarabaeidae</taxon>
        <taxon>Rutelinae</taxon>
        <taxon>Popillia</taxon>
    </lineage>
</organism>
<evidence type="ECO:0000313" key="7">
    <source>
        <dbReference type="Proteomes" id="UP001458880"/>
    </source>
</evidence>
<dbReference type="GO" id="GO:0016042">
    <property type="term" value="P:lipid catabolic process"/>
    <property type="evidence" value="ECO:0007669"/>
    <property type="project" value="TreeGrafter"/>
</dbReference>
<comment type="subcellular location">
    <subcellularLocation>
        <location evidence="1">Secreted</location>
    </subcellularLocation>
</comment>
<dbReference type="PANTHER" id="PTHR11610">
    <property type="entry name" value="LIPASE"/>
    <property type="match status" value="1"/>
</dbReference>
<evidence type="ECO:0000313" key="6">
    <source>
        <dbReference type="EMBL" id="KAK9721849.1"/>
    </source>
</evidence>
<name>A0AAW1KNL4_POPJA</name>
<sequence>MVSPMILIYTLSKLEYLECCNHSYTVNILVYNAYGQSTNSLYPSVVKSDVTFTLFTSTSVIRNITDDDLIKLKDAGPLKFLVHGWGENINSPYYKKLSDAYLQRGNYSIIHVDWSKLGTTLYSRAMTNTLKTGTIIAEFILNLYNIAKIDLDDVHILGHSLGAHVAGVAGETIYQRTGNKIGRITGLDAAKPLYEGFIVTARKKLSKGDAKMVDVIHTDAGRFGCEKNLGTVDFFPNGGAAVQPGCLKPITTRAAVQPGCLKPITTRDIVDNIRNFAVAPFPHIFCSHRKSISYYTASVGSHLTAYKCKSWKEYISNRCHDKLGIPFGEDASANATGTYFILTTECFVLYNIECNVINISLIRLRLICVTTADSARFICVRTVDF</sequence>
<dbReference type="GO" id="GO:0017171">
    <property type="term" value="F:serine hydrolase activity"/>
    <property type="evidence" value="ECO:0007669"/>
    <property type="project" value="TreeGrafter"/>
</dbReference>
<evidence type="ECO:0000256" key="3">
    <source>
        <dbReference type="ARBA" id="ARBA00022525"/>
    </source>
</evidence>
<dbReference type="Pfam" id="PF00151">
    <property type="entry name" value="Lipase"/>
    <property type="match status" value="1"/>
</dbReference>
<dbReference type="GO" id="GO:0016298">
    <property type="term" value="F:lipase activity"/>
    <property type="evidence" value="ECO:0007669"/>
    <property type="project" value="InterPro"/>
</dbReference>
<evidence type="ECO:0000256" key="2">
    <source>
        <dbReference type="ARBA" id="ARBA00010701"/>
    </source>
</evidence>
<dbReference type="Proteomes" id="UP001458880">
    <property type="component" value="Unassembled WGS sequence"/>
</dbReference>
<dbReference type="SUPFAM" id="SSF53474">
    <property type="entry name" value="alpha/beta-Hydrolases"/>
    <property type="match status" value="1"/>
</dbReference>
<dbReference type="AlphaFoldDB" id="A0AAW1KNL4"/>